<protein>
    <submittedName>
        <fullName evidence="3">YrhK-like protein</fullName>
    </submittedName>
</protein>
<feature type="transmembrane region" description="Helical" evidence="1">
    <location>
        <begin position="50"/>
        <end position="68"/>
    </location>
</feature>
<gene>
    <name evidence="3" type="ORF">SAMN04488094_10848</name>
</gene>
<accession>A0A1I1LBY2</accession>
<feature type="transmembrane region" description="Helical" evidence="1">
    <location>
        <begin position="23"/>
        <end position="44"/>
    </location>
</feature>
<dbReference type="RefSeq" id="WP_093361250.1">
    <property type="nucleotide sequence ID" value="NZ_FOLG01000008.1"/>
</dbReference>
<sequence>MFNPKLFDATPLHLRVYHFYEKLYTTIDLAAALCFVVGSVMFFFEAWQIQGTWLFLIGSIFFAARPMVRFMREFHLAQLPLPSDDTA</sequence>
<dbReference type="EMBL" id="FOLG01000008">
    <property type="protein sequence ID" value="SFC70637.1"/>
    <property type="molecule type" value="Genomic_DNA"/>
</dbReference>
<evidence type="ECO:0000313" key="3">
    <source>
        <dbReference type="EMBL" id="SFC70637.1"/>
    </source>
</evidence>
<evidence type="ECO:0000256" key="1">
    <source>
        <dbReference type="SAM" id="Phobius"/>
    </source>
</evidence>
<proteinExistence type="predicted"/>
<evidence type="ECO:0000259" key="2">
    <source>
        <dbReference type="Pfam" id="PF14145"/>
    </source>
</evidence>
<dbReference type="Proteomes" id="UP000198728">
    <property type="component" value="Unassembled WGS sequence"/>
</dbReference>
<feature type="domain" description="YrhK" evidence="2">
    <location>
        <begin position="19"/>
        <end position="73"/>
    </location>
</feature>
<keyword evidence="1" id="KW-1133">Transmembrane helix</keyword>
<organism evidence="3 4">
    <name type="scientific">Tropicimonas isoalkanivorans</name>
    <dbReference type="NCBI Taxonomy" id="441112"/>
    <lineage>
        <taxon>Bacteria</taxon>
        <taxon>Pseudomonadati</taxon>
        <taxon>Pseudomonadota</taxon>
        <taxon>Alphaproteobacteria</taxon>
        <taxon>Rhodobacterales</taxon>
        <taxon>Roseobacteraceae</taxon>
        <taxon>Tropicimonas</taxon>
    </lineage>
</organism>
<dbReference type="STRING" id="441112.SAMN04488094_10848"/>
<reference evidence="3 4" key="1">
    <citation type="submission" date="2016-10" db="EMBL/GenBank/DDBJ databases">
        <authorList>
            <person name="de Groot N.N."/>
        </authorList>
    </citation>
    <scope>NUCLEOTIDE SEQUENCE [LARGE SCALE GENOMIC DNA]</scope>
    <source>
        <strain evidence="3 4">DSM 19548</strain>
    </source>
</reference>
<dbReference type="AlphaFoldDB" id="A0A1I1LBY2"/>
<dbReference type="Pfam" id="PF14145">
    <property type="entry name" value="YrhK"/>
    <property type="match status" value="1"/>
</dbReference>
<name>A0A1I1LBY2_9RHOB</name>
<dbReference type="OrthoDB" id="5862062at2"/>
<evidence type="ECO:0000313" key="4">
    <source>
        <dbReference type="Proteomes" id="UP000198728"/>
    </source>
</evidence>
<dbReference type="InterPro" id="IPR025424">
    <property type="entry name" value="YrhK_domain"/>
</dbReference>
<keyword evidence="1" id="KW-0472">Membrane</keyword>
<keyword evidence="1" id="KW-0812">Transmembrane</keyword>
<keyword evidence="4" id="KW-1185">Reference proteome</keyword>